<dbReference type="PANTHER" id="PTHR46580">
    <property type="entry name" value="SENSOR KINASE-RELATED"/>
    <property type="match status" value="1"/>
</dbReference>
<dbReference type="Pfam" id="PF13517">
    <property type="entry name" value="FG-GAP_3"/>
    <property type="match status" value="1"/>
</dbReference>
<organism evidence="3 4">
    <name type="scientific">Fontibacter flavus</name>
    <dbReference type="NCBI Taxonomy" id="654838"/>
    <lineage>
        <taxon>Bacteria</taxon>
        <taxon>Pseudomonadati</taxon>
        <taxon>Bacteroidota</taxon>
        <taxon>Cytophagia</taxon>
        <taxon>Cytophagales</taxon>
        <taxon>Cyclobacteriaceae</taxon>
        <taxon>Fontibacter</taxon>
    </lineage>
</organism>
<sequence length="512" mass="57744">MYFRIFISLLAFLFFIGCASSSQETKDDFEQIKQLNVSSLELTGEALSNAYCAVCHIKPDPSLLDQITWKTSVLPDMRRRLGLINAEDFGVAVGEDNDAPEGIYASETLINQSEWDLIEDFYLSHAPEKLPVIDLSSQDLLNLDEFSLRVPDYGEKRPSLTTLTEVHEDSQVIFVGDRHNQLFKIDSKSFKILDSLRIPSPASSIRFRHNGAFDLLTMGFMDPSNFAIGQMNAFSAEASESIMLDSLRRPVHFSFGDLSGNGEEDIVVCNFGHHIGSLVWFEKTTSGYKEHVLNNRPGARKTFLDDVNGDGLLDIIVLMTQAKEGVFAYLNQGNGNFKENTWLSFHPVFGSSDFEWIDIDGDGFKDIVLVNGDNADLSPILKPYHGVRIFKNNGKNQFEETYFYPMYGASALVAGSFSGENKNDIAVISHFPDKQNELLENFLFFEQLSEFDFKVKRFPELGKWSLLTINKGDVNGDGKKDLVLGSFDFKTRYAFPPVDWVPFLILENDFEN</sequence>
<comment type="caution">
    <text evidence="3">The sequence shown here is derived from an EMBL/GenBank/DDBJ whole genome shotgun (WGS) entry which is preliminary data.</text>
</comment>
<dbReference type="PANTHER" id="PTHR46580:SF4">
    <property type="entry name" value="ATP_GTP-BINDING PROTEIN"/>
    <property type="match status" value="1"/>
</dbReference>
<proteinExistence type="predicted"/>
<dbReference type="Proteomes" id="UP001589797">
    <property type="component" value="Unassembled WGS sequence"/>
</dbReference>
<dbReference type="InterPro" id="IPR028994">
    <property type="entry name" value="Integrin_alpha_N"/>
</dbReference>
<feature type="signal peptide" evidence="2">
    <location>
        <begin position="1"/>
        <end position="19"/>
    </location>
</feature>
<dbReference type="InterPro" id="IPR013517">
    <property type="entry name" value="FG-GAP"/>
</dbReference>
<dbReference type="RefSeq" id="WP_382389240.1">
    <property type="nucleotide sequence ID" value="NZ_JBHLWI010000083.1"/>
</dbReference>
<protein>
    <submittedName>
        <fullName evidence="3">FG-GAP repeat domain-containing protein</fullName>
    </submittedName>
</protein>
<gene>
    <name evidence="3" type="ORF">ACFFIP_18410</name>
</gene>
<evidence type="ECO:0000313" key="3">
    <source>
        <dbReference type="EMBL" id="MFC0264666.1"/>
    </source>
</evidence>
<reference evidence="3 4" key="1">
    <citation type="submission" date="2024-09" db="EMBL/GenBank/DDBJ databases">
        <authorList>
            <person name="Sun Q."/>
            <person name="Mori K."/>
        </authorList>
    </citation>
    <scope>NUCLEOTIDE SEQUENCE [LARGE SCALE GENOMIC DNA]</scope>
    <source>
        <strain evidence="3 4">CCM 7650</strain>
    </source>
</reference>
<evidence type="ECO:0000256" key="2">
    <source>
        <dbReference type="SAM" id="SignalP"/>
    </source>
</evidence>
<accession>A0ABV6FXQ4</accession>
<evidence type="ECO:0000313" key="4">
    <source>
        <dbReference type="Proteomes" id="UP001589797"/>
    </source>
</evidence>
<dbReference type="SUPFAM" id="SSF69318">
    <property type="entry name" value="Integrin alpha N-terminal domain"/>
    <property type="match status" value="1"/>
</dbReference>
<keyword evidence="4" id="KW-1185">Reference proteome</keyword>
<dbReference type="EMBL" id="JBHLWI010000083">
    <property type="protein sequence ID" value="MFC0264666.1"/>
    <property type="molecule type" value="Genomic_DNA"/>
</dbReference>
<evidence type="ECO:0000256" key="1">
    <source>
        <dbReference type="ARBA" id="ARBA00022729"/>
    </source>
</evidence>
<dbReference type="Gene3D" id="2.130.10.130">
    <property type="entry name" value="Integrin alpha, N-terminal"/>
    <property type="match status" value="1"/>
</dbReference>
<name>A0ABV6FXQ4_9BACT</name>
<keyword evidence="1 2" id="KW-0732">Signal</keyword>
<dbReference type="Gene3D" id="2.40.128.340">
    <property type="match status" value="1"/>
</dbReference>
<dbReference type="PROSITE" id="PS51257">
    <property type="entry name" value="PROKAR_LIPOPROTEIN"/>
    <property type="match status" value="1"/>
</dbReference>
<feature type="chain" id="PRO_5047066487" evidence="2">
    <location>
        <begin position="20"/>
        <end position="512"/>
    </location>
</feature>